<evidence type="ECO:0000256" key="5">
    <source>
        <dbReference type="ARBA" id="ARBA00022692"/>
    </source>
</evidence>
<keyword evidence="6 11" id="KW-1133">Transmembrane helix</keyword>
<evidence type="ECO:0000256" key="3">
    <source>
        <dbReference type="ARBA" id="ARBA00022449"/>
    </source>
</evidence>
<feature type="transmembrane region" description="Helical" evidence="11">
    <location>
        <begin position="423"/>
        <end position="445"/>
    </location>
</feature>
<reference evidence="13 14" key="1">
    <citation type="journal article" date="2010" name="Stand. Genomic Sci.">
        <title>Complete genome sequence of Olsenella uli type strain (VPI D76D-27C).</title>
        <authorList>
            <person name="Goker M."/>
            <person name="Held B."/>
            <person name="Lucas S."/>
            <person name="Nolan M."/>
            <person name="Yasawong M."/>
            <person name="Glavina Del Rio T."/>
            <person name="Tice H."/>
            <person name="Cheng J.F."/>
            <person name="Bruce D."/>
            <person name="Detter J.C."/>
            <person name="Tapia R."/>
            <person name="Han C."/>
            <person name="Goodwin L."/>
            <person name="Pitluck S."/>
            <person name="Liolios K."/>
            <person name="Ivanova N."/>
            <person name="Mavromatis K."/>
            <person name="Mikhailova N."/>
            <person name="Pati A."/>
            <person name="Chen A."/>
            <person name="Palaniappan K."/>
            <person name="Land M."/>
            <person name="Hauser L."/>
            <person name="Chang Y.J."/>
            <person name="Jeffries C.D."/>
            <person name="Rohde M."/>
            <person name="Sikorski J."/>
            <person name="Pukall R."/>
            <person name="Woyke T."/>
            <person name="Bristow J."/>
            <person name="Eisen J.A."/>
            <person name="Markowitz V."/>
            <person name="Hugenholtz P."/>
            <person name="Kyrpides N.C."/>
            <person name="Klenk H.P."/>
            <person name="Lapidus A."/>
        </authorList>
    </citation>
    <scope>NUCLEOTIDE SEQUENCE [LARGE SCALE GENOMIC DNA]</scope>
    <source>
        <strain evidence="14">ATCC 49627 / DSM 7084 / CIP 109912 / JCM 12494 / NCIMB 702895 / VPI D76D-27C</strain>
    </source>
</reference>
<dbReference type="HOGENOM" id="CLU_015803_1_2_11"/>
<dbReference type="KEGG" id="ols:Olsu_1454"/>
<organism evidence="13 14">
    <name type="scientific">Olsenella uli (strain ATCC 49627 / DSM 7084 / CCUG 31166 / CIP 109912 / JCM 12494 / LMG 11480 / NCIMB 702895 / VPI D76D-27C)</name>
    <name type="common">Lactobacillus uli</name>
    <dbReference type="NCBI Taxonomy" id="633147"/>
    <lineage>
        <taxon>Bacteria</taxon>
        <taxon>Bacillati</taxon>
        <taxon>Actinomycetota</taxon>
        <taxon>Coriobacteriia</taxon>
        <taxon>Coriobacteriales</taxon>
        <taxon>Atopobiaceae</taxon>
        <taxon>Olsenella</taxon>
    </lineage>
</organism>
<dbReference type="OrthoDB" id="9808135at2"/>
<keyword evidence="9 11" id="KW-0472">Membrane</keyword>
<evidence type="ECO:0000256" key="12">
    <source>
        <dbReference type="SAM" id="MobiDB-lite"/>
    </source>
</evidence>
<feature type="transmembrane region" description="Helical" evidence="11">
    <location>
        <begin position="100"/>
        <end position="125"/>
    </location>
</feature>
<feature type="transmembrane region" description="Helical" evidence="11">
    <location>
        <begin position="388"/>
        <end position="411"/>
    </location>
</feature>
<keyword evidence="4 11" id="KW-1003">Cell membrane</keyword>
<proteinExistence type="inferred from homology"/>
<dbReference type="NCBIfam" id="TIGR00773">
    <property type="entry name" value="NhaA"/>
    <property type="match status" value="1"/>
</dbReference>
<evidence type="ECO:0000313" key="14">
    <source>
        <dbReference type="Proteomes" id="UP000000333"/>
    </source>
</evidence>
<evidence type="ECO:0000256" key="6">
    <source>
        <dbReference type="ARBA" id="ARBA00022989"/>
    </source>
</evidence>
<evidence type="ECO:0000256" key="2">
    <source>
        <dbReference type="ARBA" id="ARBA00022448"/>
    </source>
</evidence>
<feature type="transmembrane region" description="Helical" evidence="11">
    <location>
        <begin position="257"/>
        <end position="286"/>
    </location>
</feature>
<dbReference type="PANTHER" id="PTHR30341:SF0">
    <property type="entry name" value="NA(+)_H(+) ANTIPORTER NHAA"/>
    <property type="match status" value="1"/>
</dbReference>
<keyword evidence="5 11" id="KW-0812">Transmembrane</keyword>
<dbReference type="eggNOG" id="COG3004">
    <property type="taxonomic scope" value="Bacteria"/>
</dbReference>
<comment type="similarity">
    <text evidence="11">Belongs to the NhaA Na(+)/H(+) (TC 2.A.33) antiporter family.</text>
</comment>
<dbReference type="EMBL" id="CP002106">
    <property type="protein sequence ID" value="ADK68555.1"/>
    <property type="molecule type" value="Genomic_DNA"/>
</dbReference>
<dbReference type="HAMAP" id="MF_01844">
    <property type="entry name" value="NhaA"/>
    <property type="match status" value="1"/>
</dbReference>
<feature type="transmembrane region" description="Helical" evidence="11">
    <location>
        <begin position="230"/>
        <end position="251"/>
    </location>
</feature>
<comment type="subcellular location">
    <subcellularLocation>
        <location evidence="1">Cell inner membrane</location>
        <topology evidence="1">Multi-pass membrane protein</topology>
    </subcellularLocation>
    <subcellularLocation>
        <location evidence="11">Cell membrane</location>
        <topology evidence="11">Multi-pass membrane protein</topology>
    </subcellularLocation>
</comment>
<dbReference type="GO" id="GO:0006885">
    <property type="term" value="P:regulation of pH"/>
    <property type="evidence" value="ECO:0007669"/>
    <property type="project" value="UniProtKB-UniRule"/>
</dbReference>
<feature type="transmembrane region" description="Helical" evidence="11">
    <location>
        <begin position="451"/>
        <end position="473"/>
    </location>
</feature>
<keyword evidence="10 11" id="KW-0739">Sodium transport</keyword>
<evidence type="ECO:0000256" key="8">
    <source>
        <dbReference type="ARBA" id="ARBA00023065"/>
    </source>
</evidence>
<feature type="region of interest" description="Disordered" evidence="12">
    <location>
        <begin position="483"/>
        <end position="505"/>
    </location>
</feature>
<evidence type="ECO:0000256" key="10">
    <source>
        <dbReference type="ARBA" id="ARBA00023201"/>
    </source>
</evidence>
<sequence>MTDDKKHMAHTVTVATGDIGGAPEGAAGTGGRPNRRVTIIREPAVTRRIAHRSALQKVTSNGTIAAAVMVAAALLAVIVANSPAYEVVHEAIETPLGVTVGPLAASMSVESFVNDFLMAIFFLLVGIELKYEMTVGQLRRPRQAALPMLAAVGGVCVPAFIYLALNLPAGNVHGWAIPIATDIAFALGVMSLLGNRVASETKVFFQTLAIADDILAIVVLALFYGQSPDVAWCAASLLLVVVLALLARAHVFSSKPYLFAGLVLWVCMYNSGIHATLAGVILAFFLPARSDVRLSHLRDWLSSQARSLDDDYDDEAHVLGQHDFTASAERVEHILHHVTPPLQRVERLISSWVNFVILPLFAFVNAQVRLMGADFAALAADRVTQGVFLGAVVGKPLGIILVTLLLVRVGFARLPRHVSWDQVVAVGIMGGMGFTMSILIAGLAFPNPFEVVAAKCAILLGSFAAGVLGILFVRVHDALTSHGASGGNAAGRPARGDAPAPGEGD</sequence>
<evidence type="ECO:0000313" key="13">
    <source>
        <dbReference type="EMBL" id="ADK68555.1"/>
    </source>
</evidence>
<dbReference type="GO" id="GO:0015385">
    <property type="term" value="F:sodium:proton antiporter activity"/>
    <property type="evidence" value="ECO:0007669"/>
    <property type="project" value="UniProtKB-UniRule"/>
</dbReference>
<dbReference type="PATRIC" id="fig|633147.7.peg.68"/>
<keyword evidence="8 11" id="KW-0406">Ion transport</keyword>
<accession>E1QWQ2</accession>
<evidence type="ECO:0000256" key="11">
    <source>
        <dbReference type="HAMAP-Rule" id="MF_01844"/>
    </source>
</evidence>
<dbReference type="Proteomes" id="UP000000333">
    <property type="component" value="Chromosome"/>
</dbReference>
<feature type="transmembrane region" description="Helical" evidence="11">
    <location>
        <begin position="58"/>
        <end position="80"/>
    </location>
</feature>
<evidence type="ECO:0000256" key="9">
    <source>
        <dbReference type="ARBA" id="ARBA00023136"/>
    </source>
</evidence>
<comment type="catalytic activity">
    <reaction evidence="11">
        <text>Na(+)(in) + 2 H(+)(out) = Na(+)(out) + 2 H(+)(in)</text>
        <dbReference type="Rhea" id="RHEA:29251"/>
        <dbReference type="ChEBI" id="CHEBI:15378"/>
        <dbReference type="ChEBI" id="CHEBI:29101"/>
    </reaction>
</comment>
<dbReference type="Pfam" id="PF06965">
    <property type="entry name" value="Na_H_antiport_1"/>
    <property type="match status" value="1"/>
</dbReference>
<keyword evidence="7 11" id="KW-0915">Sodium</keyword>
<feature type="transmembrane region" description="Helical" evidence="11">
    <location>
        <begin position="146"/>
        <end position="165"/>
    </location>
</feature>
<feature type="compositionally biased region" description="Low complexity" evidence="12">
    <location>
        <begin position="490"/>
        <end position="505"/>
    </location>
</feature>
<comment type="function">
    <text evidence="11">Na(+)/H(+) antiporter that extrudes sodium in exchange for external protons.</text>
</comment>
<protein>
    <recommendedName>
        <fullName evidence="11">Na(+)/H(+) antiporter NhaA</fullName>
    </recommendedName>
    <alternativeName>
        <fullName evidence="11">Sodium/proton antiporter NhaA</fullName>
    </alternativeName>
</protein>
<feature type="transmembrane region" description="Helical" evidence="11">
    <location>
        <begin position="348"/>
        <end position="368"/>
    </location>
</feature>
<keyword evidence="14" id="KW-1185">Reference proteome</keyword>
<dbReference type="Gene3D" id="1.20.1530.10">
    <property type="entry name" value="Na+/H+ antiporter like domain"/>
    <property type="match status" value="1"/>
</dbReference>
<dbReference type="InterPro" id="IPR004670">
    <property type="entry name" value="NhaA"/>
</dbReference>
<dbReference type="GeneID" id="78512845"/>
<dbReference type="AlphaFoldDB" id="E1QWQ2"/>
<evidence type="ECO:0000256" key="7">
    <source>
        <dbReference type="ARBA" id="ARBA00023053"/>
    </source>
</evidence>
<dbReference type="RefSeq" id="WP_013252307.1">
    <property type="nucleotide sequence ID" value="NC_014363.1"/>
</dbReference>
<evidence type="ECO:0000256" key="4">
    <source>
        <dbReference type="ARBA" id="ARBA00022475"/>
    </source>
</evidence>
<dbReference type="GO" id="GO:0005886">
    <property type="term" value="C:plasma membrane"/>
    <property type="evidence" value="ECO:0007669"/>
    <property type="project" value="UniProtKB-SubCell"/>
</dbReference>
<dbReference type="PANTHER" id="PTHR30341">
    <property type="entry name" value="SODIUM ION/PROTON ANTIPORTER NHAA-RELATED"/>
    <property type="match status" value="1"/>
</dbReference>
<evidence type="ECO:0000256" key="1">
    <source>
        <dbReference type="ARBA" id="ARBA00004429"/>
    </source>
</evidence>
<dbReference type="InterPro" id="IPR023171">
    <property type="entry name" value="Na/H_antiporter_dom_sf"/>
</dbReference>
<feature type="transmembrane region" description="Helical" evidence="11">
    <location>
        <begin position="203"/>
        <end position="223"/>
    </location>
</feature>
<keyword evidence="2 11" id="KW-0813">Transport</keyword>
<dbReference type="STRING" id="633147.Olsu_1454"/>
<gene>
    <name evidence="11" type="primary">nhaA</name>
    <name evidence="13" type="ordered locus">Olsu_1454</name>
</gene>
<name>E1QWQ2_OLSUV</name>
<keyword evidence="3 11" id="KW-0050">Antiport</keyword>